<organism evidence="2 3">
    <name type="scientific">Nocardioides agri</name>
    <dbReference type="NCBI Taxonomy" id="2682843"/>
    <lineage>
        <taxon>Bacteria</taxon>
        <taxon>Bacillati</taxon>
        <taxon>Actinomycetota</taxon>
        <taxon>Actinomycetes</taxon>
        <taxon>Propionibacteriales</taxon>
        <taxon>Nocardioidaceae</taxon>
        <taxon>Nocardioides</taxon>
    </lineage>
</organism>
<gene>
    <name evidence="2" type="ORF">GON03_07375</name>
</gene>
<dbReference type="GO" id="GO:0000287">
    <property type="term" value="F:magnesium ion binding"/>
    <property type="evidence" value="ECO:0007669"/>
    <property type="project" value="InterPro"/>
</dbReference>
<dbReference type="GO" id="GO:0009117">
    <property type="term" value="P:nucleotide metabolic process"/>
    <property type="evidence" value="ECO:0007669"/>
    <property type="project" value="InterPro"/>
</dbReference>
<dbReference type="InterPro" id="IPR010394">
    <property type="entry name" value="5-nucleotidase"/>
</dbReference>
<sequence length="375" mass="41050">MDGLSCHHRSGRYCKLATPAPWRARLPYTLDNRLVVGVASSALFDLAESDRVLRRDGEQAYRRYQEEHLQDPLQPGIAFSFIRRLLSLNDLADDADHLVEVIVMSRNDPDTGLRVMESIAHHGLPITRAIFMQGRAPFAFVPALNVSLFVSADDDMVRSANQRGLPAGRALPSATVDDDDELRIAFDFDGILADDRSEQVKQESGLPELHHHGTAHAGSAHDPGPLQPFLLKIAKIQATERERKLADPDYRMRLHIALVTARHAPSHKRAIQSLKSWGVMVNDAFFLGGIDKGAVISVLRPHIYFDDRQGHLASTSTSAPAVQVPFGTVNGAPEHREANGVAGVDERVVGSAGGRHRAQLDERPSTASHPGAARS</sequence>
<dbReference type="AlphaFoldDB" id="A0A6L6XNZ8"/>
<keyword evidence="3" id="KW-1185">Reference proteome</keyword>
<evidence type="ECO:0000256" key="1">
    <source>
        <dbReference type="SAM" id="MobiDB-lite"/>
    </source>
</evidence>
<evidence type="ECO:0000313" key="2">
    <source>
        <dbReference type="EMBL" id="MVQ48999.1"/>
    </source>
</evidence>
<reference evidence="2 3" key="1">
    <citation type="submission" date="2019-12" db="EMBL/GenBank/DDBJ databases">
        <authorList>
            <person name="Huq M.A."/>
        </authorList>
    </citation>
    <scope>NUCLEOTIDE SEQUENCE [LARGE SCALE GENOMIC DNA]</scope>
    <source>
        <strain evidence="2 3">MAH-18</strain>
    </source>
</reference>
<dbReference type="GO" id="GO:0008253">
    <property type="term" value="F:5'-nucleotidase activity"/>
    <property type="evidence" value="ECO:0007669"/>
    <property type="project" value="InterPro"/>
</dbReference>
<feature type="region of interest" description="Disordered" evidence="1">
    <location>
        <begin position="197"/>
        <end position="222"/>
    </location>
</feature>
<dbReference type="Pfam" id="PF06189">
    <property type="entry name" value="5-nucleotidase"/>
    <property type="match status" value="1"/>
</dbReference>
<name>A0A6L6XNZ8_9ACTN</name>
<accession>A0A6L6XNZ8</accession>
<feature type="region of interest" description="Disordered" evidence="1">
    <location>
        <begin position="351"/>
        <end position="375"/>
    </location>
</feature>
<protein>
    <submittedName>
        <fullName evidence="2">5'-nucleotidase</fullName>
    </submittedName>
</protein>
<dbReference type="GO" id="GO:0000166">
    <property type="term" value="F:nucleotide binding"/>
    <property type="evidence" value="ECO:0007669"/>
    <property type="project" value="InterPro"/>
</dbReference>
<proteinExistence type="predicted"/>
<dbReference type="GO" id="GO:0005737">
    <property type="term" value="C:cytoplasm"/>
    <property type="evidence" value="ECO:0007669"/>
    <property type="project" value="InterPro"/>
</dbReference>
<evidence type="ECO:0000313" key="3">
    <source>
        <dbReference type="Proteomes" id="UP000473525"/>
    </source>
</evidence>
<dbReference type="PANTHER" id="PTHR31367">
    <property type="entry name" value="CYTOSOLIC 5'-NUCLEOTIDASE 1 FAMILY MEMBER"/>
    <property type="match status" value="1"/>
</dbReference>
<dbReference type="PANTHER" id="PTHR31367:SF5">
    <property type="entry name" value="CYTOSOLIC 5'-NUCLEOTIDASE 1A"/>
    <property type="match status" value="1"/>
</dbReference>
<dbReference type="Proteomes" id="UP000473525">
    <property type="component" value="Unassembled WGS sequence"/>
</dbReference>
<comment type="caution">
    <text evidence="2">The sequence shown here is derived from an EMBL/GenBank/DDBJ whole genome shotgun (WGS) entry which is preliminary data.</text>
</comment>
<dbReference type="EMBL" id="WSEK01000004">
    <property type="protein sequence ID" value="MVQ48999.1"/>
    <property type="molecule type" value="Genomic_DNA"/>
</dbReference>